<comment type="similarity">
    <text evidence="1">Belongs to the bacterial solute-binding protein 8 family.</text>
</comment>
<organism evidence="3 4">
    <name type="scientific">Paenibacillus cisolokensis</name>
    <dbReference type="NCBI Taxonomy" id="1658519"/>
    <lineage>
        <taxon>Bacteria</taxon>
        <taxon>Bacillati</taxon>
        <taxon>Bacillota</taxon>
        <taxon>Bacilli</taxon>
        <taxon>Bacillales</taxon>
        <taxon>Paenibacillaceae</taxon>
        <taxon>Paenibacillus</taxon>
    </lineage>
</organism>
<dbReference type="PROSITE" id="PS50983">
    <property type="entry name" value="FE_B12_PBP"/>
    <property type="match status" value="1"/>
</dbReference>
<evidence type="ECO:0000313" key="4">
    <source>
        <dbReference type="Proteomes" id="UP000680304"/>
    </source>
</evidence>
<dbReference type="Pfam" id="PF01497">
    <property type="entry name" value="Peripla_BP_2"/>
    <property type="match status" value="1"/>
</dbReference>
<gene>
    <name evidence="3" type="ORF">PACILC2_36750</name>
</gene>
<dbReference type="InterPro" id="IPR002491">
    <property type="entry name" value="ABC_transptr_periplasmic_BD"/>
</dbReference>
<dbReference type="SUPFAM" id="SSF53807">
    <property type="entry name" value="Helical backbone' metal receptor"/>
    <property type="match status" value="1"/>
</dbReference>
<feature type="domain" description="Fe/B12 periplasmic-binding" evidence="2">
    <location>
        <begin position="180"/>
        <end position="437"/>
    </location>
</feature>
<dbReference type="InterPro" id="IPR050902">
    <property type="entry name" value="ABC_Transporter_SBP"/>
</dbReference>
<proteinExistence type="inferred from homology"/>
<dbReference type="Gene3D" id="3.40.50.1980">
    <property type="entry name" value="Nitrogenase molybdenum iron protein domain"/>
    <property type="match status" value="2"/>
</dbReference>
<dbReference type="Pfam" id="PF07833">
    <property type="entry name" value="Cu_amine_oxidN1"/>
    <property type="match status" value="1"/>
</dbReference>
<keyword evidence="4" id="KW-1185">Reference proteome</keyword>
<dbReference type="EMBL" id="BOVJ01000120">
    <property type="protein sequence ID" value="GIQ65107.1"/>
    <property type="molecule type" value="Genomic_DNA"/>
</dbReference>
<dbReference type="PANTHER" id="PTHR30535:SF34">
    <property type="entry name" value="MOLYBDATE-BINDING PROTEIN MOLA"/>
    <property type="match status" value="1"/>
</dbReference>
<dbReference type="RefSeq" id="WP_213529617.1">
    <property type="nucleotide sequence ID" value="NZ_BOVJ01000120.1"/>
</dbReference>
<sequence>MRLIIIVIGRLLNVSQSFGTWFIGVGGASSTTGNRQEEASAAAASNTAIKVKLDGKSVSLDTQPRIVKNRTLVPYNNIVHALGGKASWNAKSKTVTAERDGLTVKLSVGSSAAYINGEKLDMGVAPLFVNGKTFVPLRLISEAFGKWVSYNNAIRTVEITSKLTVQTSTGPFTLNKKPSRIVTLSSSDTEIIYALGGKVVGRPTAMGKVIPEAAASAVEVGSVHGILFEKLATLKPDLVIASPSLQTQKATIERLGAQVMFNSHNTFDDIQKSVRLYGKVLGQESKAEQIIKEMNSKVSKLVKPKNKPKTLIVYGAPGSFVIALPTSYPGNFLELAGGSNVAASFPKMDTMPQYAELSMERVVAANPDLILLITHGDADEVKKSFKQQFESNSAWKNLAAVKNDRFEVLPSDLFAANPGIRAPQAIETINKLLKAAN</sequence>
<evidence type="ECO:0000313" key="3">
    <source>
        <dbReference type="EMBL" id="GIQ65107.1"/>
    </source>
</evidence>
<dbReference type="SUPFAM" id="SSF55383">
    <property type="entry name" value="Copper amine oxidase, domain N"/>
    <property type="match status" value="1"/>
</dbReference>
<comment type="caution">
    <text evidence="3">The sequence shown here is derived from an EMBL/GenBank/DDBJ whole genome shotgun (WGS) entry which is preliminary data.</text>
</comment>
<evidence type="ECO:0000256" key="1">
    <source>
        <dbReference type="ARBA" id="ARBA00008814"/>
    </source>
</evidence>
<protein>
    <recommendedName>
        <fullName evidence="2">Fe/B12 periplasmic-binding domain-containing protein</fullName>
    </recommendedName>
</protein>
<dbReference type="Gene3D" id="3.30.457.10">
    <property type="entry name" value="Copper amine oxidase-like, N-terminal domain"/>
    <property type="match status" value="1"/>
</dbReference>
<dbReference type="InterPro" id="IPR036582">
    <property type="entry name" value="Mao_N_sf"/>
</dbReference>
<dbReference type="PANTHER" id="PTHR30535">
    <property type="entry name" value="VITAMIN B12-BINDING PROTEIN"/>
    <property type="match status" value="1"/>
</dbReference>
<dbReference type="Proteomes" id="UP000680304">
    <property type="component" value="Unassembled WGS sequence"/>
</dbReference>
<evidence type="ECO:0000259" key="2">
    <source>
        <dbReference type="PROSITE" id="PS50983"/>
    </source>
</evidence>
<accession>A0ABQ4NA52</accession>
<name>A0ABQ4NA52_9BACL</name>
<dbReference type="InterPro" id="IPR012854">
    <property type="entry name" value="Cu_amine_oxidase-like_N"/>
</dbReference>
<reference evidence="3 4" key="1">
    <citation type="submission" date="2021-04" db="EMBL/GenBank/DDBJ databases">
        <title>Draft genome sequence of Paenibacillus cisolokensis, LC2-13A.</title>
        <authorList>
            <person name="Uke A."/>
            <person name="Chhe C."/>
            <person name="Baramee S."/>
            <person name="Kosugi A."/>
        </authorList>
    </citation>
    <scope>NUCLEOTIDE SEQUENCE [LARGE SCALE GENOMIC DNA]</scope>
    <source>
        <strain evidence="3 4">LC2-13A</strain>
    </source>
</reference>